<evidence type="ECO:0000256" key="1">
    <source>
        <dbReference type="ARBA" id="ARBA00004651"/>
    </source>
</evidence>
<keyword evidence="3 8" id="KW-0813">Transport</keyword>
<evidence type="ECO:0000313" key="11">
    <source>
        <dbReference type="EMBL" id="TJZ89848.1"/>
    </source>
</evidence>
<feature type="region of interest" description="Disordered" evidence="9">
    <location>
        <begin position="1"/>
        <end position="23"/>
    </location>
</feature>
<evidence type="ECO:0000256" key="5">
    <source>
        <dbReference type="ARBA" id="ARBA00022692"/>
    </source>
</evidence>
<dbReference type="Gene3D" id="1.10.3720.10">
    <property type="entry name" value="MetI-like"/>
    <property type="match status" value="1"/>
</dbReference>
<organism evidence="11 12">
    <name type="scientific">Paracoccus gahaiensis</name>
    <dbReference type="NCBI Taxonomy" id="1706839"/>
    <lineage>
        <taxon>Bacteria</taxon>
        <taxon>Pseudomonadati</taxon>
        <taxon>Pseudomonadota</taxon>
        <taxon>Alphaproteobacteria</taxon>
        <taxon>Rhodobacterales</taxon>
        <taxon>Paracoccaceae</taxon>
        <taxon>Paracoccus</taxon>
    </lineage>
</organism>
<evidence type="ECO:0000313" key="12">
    <source>
        <dbReference type="Proteomes" id="UP000309747"/>
    </source>
</evidence>
<evidence type="ECO:0000256" key="6">
    <source>
        <dbReference type="ARBA" id="ARBA00022989"/>
    </source>
</evidence>
<reference evidence="11 12" key="1">
    <citation type="submission" date="2019-04" db="EMBL/GenBank/DDBJ databases">
        <authorList>
            <person name="Li J."/>
        </authorList>
    </citation>
    <scope>NUCLEOTIDE SEQUENCE [LARGE SCALE GENOMIC DNA]</scope>
    <source>
        <strain evidence="11 12">KCTC 42687</strain>
    </source>
</reference>
<comment type="caution">
    <text evidence="11">The sequence shown here is derived from an EMBL/GenBank/DDBJ whole genome shotgun (WGS) entry which is preliminary data.</text>
</comment>
<evidence type="ECO:0000256" key="7">
    <source>
        <dbReference type="ARBA" id="ARBA00023136"/>
    </source>
</evidence>
<dbReference type="PANTHER" id="PTHR42929:SF1">
    <property type="entry name" value="INNER MEMBRANE ABC TRANSPORTER PERMEASE PROTEIN YDCU-RELATED"/>
    <property type="match status" value="1"/>
</dbReference>
<dbReference type="AlphaFoldDB" id="A0A4V5MUX4"/>
<keyword evidence="4" id="KW-1003">Cell membrane</keyword>
<keyword evidence="12" id="KW-1185">Reference proteome</keyword>
<dbReference type="RefSeq" id="WP_136887338.1">
    <property type="nucleotide sequence ID" value="NZ_SUNI01000024.1"/>
</dbReference>
<comment type="similarity">
    <text evidence="2">Belongs to the binding-protein-dependent transport system permease family. CysTW subfamily.</text>
</comment>
<feature type="transmembrane region" description="Helical" evidence="8">
    <location>
        <begin position="104"/>
        <end position="123"/>
    </location>
</feature>
<keyword evidence="5 8" id="KW-0812">Transmembrane</keyword>
<feature type="transmembrane region" description="Helical" evidence="8">
    <location>
        <begin position="186"/>
        <end position="208"/>
    </location>
</feature>
<proteinExistence type="inferred from homology"/>
<dbReference type="GO" id="GO:0005886">
    <property type="term" value="C:plasma membrane"/>
    <property type="evidence" value="ECO:0007669"/>
    <property type="project" value="UniProtKB-SubCell"/>
</dbReference>
<dbReference type="PROSITE" id="PS50928">
    <property type="entry name" value="ABC_TM1"/>
    <property type="match status" value="1"/>
</dbReference>
<evidence type="ECO:0000256" key="8">
    <source>
        <dbReference type="RuleBase" id="RU363032"/>
    </source>
</evidence>
<feature type="transmembrane region" description="Helical" evidence="8">
    <location>
        <begin position="287"/>
        <end position="310"/>
    </location>
</feature>
<keyword evidence="6 8" id="KW-1133">Transmembrane helix</keyword>
<name>A0A4V5MUX4_9RHOB</name>
<dbReference type="PANTHER" id="PTHR42929">
    <property type="entry name" value="INNER MEMBRANE ABC TRANSPORTER PERMEASE PROTEIN YDCU-RELATED-RELATED"/>
    <property type="match status" value="1"/>
</dbReference>
<evidence type="ECO:0000256" key="9">
    <source>
        <dbReference type="SAM" id="MobiDB-lite"/>
    </source>
</evidence>
<comment type="subcellular location">
    <subcellularLocation>
        <location evidence="1 8">Cell membrane</location>
        <topology evidence="1 8">Multi-pass membrane protein</topology>
    </subcellularLocation>
</comment>
<protein>
    <submittedName>
        <fullName evidence="11">ABC transporter permease</fullName>
    </submittedName>
</protein>
<dbReference type="Proteomes" id="UP000309747">
    <property type="component" value="Unassembled WGS sequence"/>
</dbReference>
<dbReference type="SUPFAM" id="SSF161098">
    <property type="entry name" value="MetI-like"/>
    <property type="match status" value="1"/>
</dbReference>
<feature type="compositionally biased region" description="Low complexity" evidence="9">
    <location>
        <begin position="1"/>
        <end position="18"/>
    </location>
</feature>
<feature type="transmembrane region" description="Helical" evidence="8">
    <location>
        <begin position="229"/>
        <end position="251"/>
    </location>
</feature>
<evidence type="ECO:0000259" key="10">
    <source>
        <dbReference type="PROSITE" id="PS50928"/>
    </source>
</evidence>
<keyword evidence="7 8" id="KW-0472">Membrane</keyword>
<dbReference type="CDD" id="cd06261">
    <property type="entry name" value="TM_PBP2"/>
    <property type="match status" value="1"/>
</dbReference>
<evidence type="ECO:0000256" key="3">
    <source>
        <dbReference type="ARBA" id="ARBA00022448"/>
    </source>
</evidence>
<evidence type="ECO:0000256" key="4">
    <source>
        <dbReference type="ARBA" id="ARBA00022475"/>
    </source>
</evidence>
<evidence type="ECO:0000256" key="2">
    <source>
        <dbReference type="ARBA" id="ARBA00007069"/>
    </source>
</evidence>
<dbReference type="Pfam" id="PF00528">
    <property type="entry name" value="BPD_transp_1"/>
    <property type="match status" value="1"/>
</dbReference>
<sequence>MSLADARPADLAAPPARQAEARKSRREARTRWWLATPALLTIAALSLLPLCIVILYSVLERDSYGGILWALSGEAWIEVFFQRDIFEGTLAPAGAHLAILWRSIRLALITTGLTLLIGVPTAYFIGTRPAHTRNLWLFAITVPFWTSLLIRIIAIGELIRRDGLVNAALLQMGLIDEPLQMLFTDFAIGLGMTYVYLPLMVLPVYAAVQRLDPRLMEAAYDLYASRARTFWRVILPLIRPGVIAGSLLVFIPSLGDYVTPRVLGGGSNLMIGNLIELQFGQGRNWPLGAALALTLMILIGLALIPCARLLRGKAAPHG</sequence>
<feature type="domain" description="ABC transmembrane type-1" evidence="10">
    <location>
        <begin position="100"/>
        <end position="308"/>
    </location>
</feature>
<dbReference type="InterPro" id="IPR035906">
    <property type="entry name" value="MetI-like_sf"/>
</dbReference>
<gene>
    <name evidence="11" type="ORF">FA743_17330</name>
</gene>
<feature type="transmembrane region" description="Helical" evidence="8">
    <location>
        <begin position="32"/>
        <end position="59"/>
    </location>
</feature>
<dbReference type="InterPro" id="IPR000515">
    <property type="entry name" value="MetI-like"/>
</dbReference>
<dbReference type="GO" id="GO:0055085">
    <property type="term" value="P:transmembrane transport"/>
    <property type="evidence" value="ECO:0007669"/>
    <property type="project" value="InterPro"/>
</dbReference>
<accession>A0A4V5MUX4</accession>
<dbReference type="EMBL" id="SUNI01000024">
    <property type="protein sequence ID" value="TJZ89848.1"/>
    <property type="molecule type" value="Genomic_DNA"/>
</dbReference>
<feature type="transmembrane region" description="Helical" evidence="8">
    <location>
        <begin position="135"/>
        <end position="154"/>
    </location>
</feature>
<dbReference type="OrthoDB" id="9807047at2"/>